<protein>
    <submittedName>
        <fullName evidence="2">Uncharacterized protein</fullName>
    </submittedName>
</protein>
<proteinExistence type="predicted"/>
<feature type="region of interest" description="Disordered" evidence="1">
    <location>
        <begin position="1"/>
        <end position="26"/>
    </location>
</feature>
<reference evidence="2" key="1">
    <citation type="submission" date="2020-08" db="EMBL/GenBank/DDBJ databases">
        <title>Whole genome shotgun sequence of Actinocatenispora sera NBRC 101916.</title>
        <authorList>
            <person name="Komaki H."/>
            <person name="Tamura T."/>
        </authorList>
    </citation>
    <scope>NUCLEOTIDE SEQUENCE</scope>
    <source>
        <strain evidence="2">NBRC 101916</strain>
    </source>
</reference>
<organism evidence="2 3">
    <name type="scientific">Actinocatenispora sera</name>
    <dbReference type="NCBI Taxonomy" id="390989"/>
    <lineage>
        <taxon>Bacteria</taxon>
        <taxon>Bacillati</taxon>
        <taxon>Actinomycetota</taxon>
        <taxon>Actinomycetes</taxon>
        <taxon>Micromonosporales</taxon>
        <taxon>Micromonosporaceae</taxon>
        <taxon>Actinocatenispora</taxon>
    </lineage>
</organism>
<sequence length="101" mass="10939">MPVVPASPGHAPSTHQGSDGGDRTNADRGYELFRLWCELTGRSPHQVPVDEVAAFLGRPEVRALSRVPAEVLRDAAGPARRGSSLPVERWLATVRIVRPHA</sequence>
<dbReference type="OrthoDB" id="5194613at2"/>
<evidence type="ECO:0000313" key="2">
    <source>
        <dbReference type="EMBL" id="BCJ29185.1"/>
    </source>
</evidence>
<dbReference type="AlphaFoldDB" id="A0A810L2Q9"/>
<dbReference type="KEGG" id="aser:Asera_32930"/>
<keyword evidence="3" id="KW-1185">Reference proteome</keyword>
<name>A0A810L2Q9_9ACTN</name>
<evidence type="ECO:0000313" key="3">
    <source>
        <dbReference type="Proteomes" id="UP000680750"/>
    </source>
</evidence>
<evidence type="ECO:0000256" key="1">
    <source>
        <dbReference type="SAM" id="MobiDB-lite"/>
    </source>
</evidence>
<dbReference type="RefSeq" id="WP_157035116.1">
    <property type="nucleotide sequence ID" value="NZ_AP023354.1"/>
</dbReference>
<accession>A0A810L2Q9</accession>
<gene>
    <name evidence="2" type="ORF">Asera_32930</name>
</gene>
<dbReference type="Proteomes" id="UP000680750">
    <property type="component" value="Chromosome"/>
</dbReference>
<dbReference type="EMBL" id="AP023354">
    <property type="protein sequence ID" value="BCJ29185.1"/>
    <property type="molecule type" value="Genomic_DNA"/>
</dbReference>